<protein>
    <submittedName>
        <fullName evidence="2">Uncharacterized protein</fullName>
    </submittedName>
</protein>
<evidence type="ECO:0000313" key="2">
    <source>
        <dbReference type="EMBL" id="TFL01975.1"/>
    </source>
</evidence>
<feature type="region of interest" description="Disordered" evidence="1">
    <location>
        <begin position="591"/>
        <end position="620"/>
    </location>
</feature>
<dbReference type="OrthoDB" id="3270311at2759"/>
<evidence type="ECO:0000256" key="1">
    <source>
        <dbReference type="SAM" id="MobiDB-lite"/>
    </source>
</evidence>
<feature type="compositionally biased region" description="Polar residues" evidence="1">
    <location>
        <begin position="545"/>
        <end position="556"/>
    </location>
</feature>
<reference evidence="2 3" key="1">
    <citation type="journal article" date="2019" name="Nat. Ecol. Evol.">
        <title>Megaphylogeny resolves global patterns of mushroom evolution.</title>
        <authorList>
            <person name="Varga T."/>
            <person name="Krizsan K."/>
            <person name="Foldi C."/>
            <person name="Dima B."/>
            <person name="Sanchez-Garcia M."/>
            <person name="Sanchez-Ramirez S."/>
            <person name="Szollosi G.J."/>
            <person name="Szarkandi J.G."/>
            <person name="Papp V."/>
            <person name="Albert L."/>
            <person name="Andreopoulos W."/>
            <person name="Angelini C."/>
            <person name="Antonin V."/>
            <person name="Barry K.W."/>
            <person name="Bougher N.L."/>
            <person name="Buchanan P."/>
            <person name="Buyck B."/>
            <person name="Bense V."/>
            <person name="Catcheside P."/>
            <person name="Chovatia M."/>
            <person name="Cooper J."/>
            <person name="Damon W."/>
            <person name="Desjardin D."/>
            <person name="Finy P."/>
            <person name="Geml J."/>
            <person name="Haridas S."/>
            <person name="Hughes K."/>
            <person name="Justo A."/>
            <person name="Karasinski D."/>
            <person name="Kautmanova I."/>
            <person name="Kiss B."/>
            <person name="Kocsube S."/>
            <person name="Kotiranta H."/>
            <person name="LaButti K.M."/>
            <person name="Lechner B.E."/>
            <person name="Liimatainen K."/>
            <person name="Lipzen A."/>
            <person name="Lukacs Z."/>
            <person name="Mihaltcheva S."/>
            <person name="Morgado L.N."/>
            <person name="Niskanen T."/>
            <person name="Noordeloos M.E."/>
            <person name="Ohm R.A."/>
            <person name="Ortiz-Santana B."/>
            <person name="Ovrebo C."/>
            <person name="Racz N."/>
            <person name="Riley R."/>
            <person name="Savchenko A."/>
            <person name="Shiryaev A."/>
            <person name="Soop K."/>
            <person name="Spirin V."/>
            <person name="Szebenyi C."/>
            <person name="Tomsovsky M."/>
            <person name="Tulloss R.E."/>
            <person name="Uehling J."/>
            <person name="Grigoriev I.V."/>
            <person name="Vagvolgyi C."/>
            <person name="Papp T."/>
            <person name="Martin F.M."/>
            <person name="Miettinen O."/>
            <person name="Hibbett D.S."/>
            <person name="Nagy L.G."/>
        </authorList>
    </citation>
    <scope>NUCLEOTIDE SEQUENCE [LARGE SCALE GENOMIC DNA]</scope>
    <source>
        <strain evidence="2 3">CBS 309.79</strain>
    </source>
</reference>
<keyword evidence="3" id="KW-1185">Reference proteome</keyword>
<feature type="region of interest" description="Disordered" evidence="1">
    <location>
        <begin position="533"/>
        <end position="570"/>
    </location>
</feature>
<feature type="compositionally biased region" description="Polar residues" evidence="1">
    <location>
        <begin position="338"/>
        <end position="359"/>
    </location>
</feature>
<feature type="region of interest" description="Disordered" evidence="1">
    <location>
        <begin position="332"/>
        <end position="377"/>
    </location>
</feature>
<feature type="compositionally biased region" description="Polar residues" evidence="1">
    <location>
        <begin position="446"/>
        <end position="456"/>
    </location>
</feature>
<evidence type="ECO:0000313" key="3">
    <source>
        <dbReference type="Proteomes" id="UP000305067"/>
    </source>
</evidence>
<dbReference type="AlphaFoldDB" id="A0A5C3QIW8"/>
<gene>
    <name evidence="2" type="ORF">BDV98DRAFT_603955</name>
</gene>
<sequence>MSESQLLPIPSIPKRPIASALFGYIPRKPGPSNSNTPNEAHGNGGGGAQGRVATPLQDDKHTMSLRLLYMQAQASFETYSTKQDTLMTTLSENLKNLATMMQLFDGKDDELHAHITAVANRTQTEVIKSTKACHESVSGQLESVRLHHTGNWLTIPCVYSLLTLMIEHMKDTQEQATTLTSINERLHALQSHLTQLQQTHHTHFSQLLQNQQTHLTDIRRSHDEHAKGLDTLKIQIMQENRTTVREVLSSEIEGLKKSLREDLSDMISGLTRDAIKTCGDKIARELNQQVAAAVSLTAHTRPIQASLTLSTPSRGILGKRLFPVKETALERTPKRSRCLTSSPQSQDIFESPSKANRLSANPLPLTEHDSPLGRPMLQCPRTVDNMALSAPHLHQAADDVISVSTFAASETYAPREESASAAKTGASALPQRAEAIASARSITSLVDRTSESSTGSIARLGDAAGGPHEADSSLDDVHVEKETEPFSDLSPTHDHLHPLFATAINEQSAAPQSTSGLSIRKRRRSMLSDLQNYQIDGTPAPDTPLRQNSGPSQHRPSSLRPASFGSLRNLPPQKLATASTLKDHFVVRKRGSAEARTVEHDTGRPTSARSLSGPGMLGSVKPTIVAKAGLNRRMIQLPSESQEEEEEEDSFFG</sequence>
<feature type="compositionally biased region" description="Basic and acidic residues" evidence="1">
    <location>
        <begin position="468"/>
        <end position="484"/>
    </location>
</feature>
<feature type="region of interest" description="Disordered" evidence="1">
    <location>
        <begin position="446"/>
        <end position="494"/>
    </location>
</feature>
<name>A0A5C3QIW8_9AGAR</name>
<feature type="compositionally biased region" description="Basic and acidic residues" evidence="1">
    <location>
        <begin position="591"/>
        <end position="603"/>
    </location>
</feature>
<organism evidence="2 3">
    <name type="scientific">Pterulicium gracile</name>
    <dbReference type="NCBI Taxonomy" id="1884261"/>
    <lineage>
        <taxon>Eukaryota</taxon>
        <taxon>Fungi</taxon>
        <taxon>Dikarya</taxon>
        <taxon>Basidiomycota</taxon>
        <taxon>Agaricomycotina</taxon>
        <taxon>Agaricomycetes</taxon>
        <taxon>Agaricomycetidae</taxon>
        <taxon>Agaricales</taxon>
        <taxon>Pleurotineae</taxon>
        <taxon>Pterulaceae</taxon>
        <taxon>Pterulicium</taxon>
    </lineage>
</organism>
<feature type="region of interest" description="Disordered" evidence="1">
    <location>
        <begin position="23"/>
        <end position="54"/>
    </location>
</feature>
<proteinExistence type="predicted"/>
<dbReference type="EMBL" id="ML178823">
    <property type="protein sequence ID" value="TFL01975.1"/>
    <property type="molecule type" value="Genomic_DNA"/>
</dbReference>
<dbReference type="Proteomes" id="UP000305067">
    <property type="component" value="Unassembled WGS sequence"/>
</dbReference>
<accession>A0A5C3QIW8</accession>